<dbReference type="OrthoDB" id="2506917at2759"/>
<gene>
    <name evidence="2" type="ORF">PGT21_011642</name>
</gene>
<reference evidence="2 3" key="1">
    <citation type="submission" date="2019-05" db="EMBL/GenBank/DDBJ databases">
        <title>Emergence of the Ug99 lineage of the wheat stem rust pathogen through somatic hybridization.</title>
        <authorList>
            <person name="Li F."/>
            <person name="Upadhyaya N.M."/>
            <person name="Sperschneider J."/>
            <person name="Matny O."/>
            <person name="Nguyen-Phuc H."/>
            <person name="Mago R."/>
            <person name="Raley C."/>
            <person name="Miller M.E."/>
            <person name="Silverstein K.A.T."/>
            <person name="Henningsen E."/>
            <person name="Hirsch C.D."/>
            <person name="Visser B."/>
            <person name="Pretorius Z.A."/>
            <person name="Steffenson B.J."/>
            <person name="Schwessinger B."/>
            <person name="Dodds P.N."/>
            <person name="Figueroa M."/>
        </authorList>
    </citation>
    <scope>NUCLEOTIDE SEQUENCE [LARGE SCALE GENOMIC DNA]</scope>
    <source>
        <strain evidence="2">21-0</strain>
    </source>
</reference>
<feature type="transmembrane region" description="Helical" evidence="1">
    <location>
        <begin position="16"/>
        <end position="35"/>
    </location>
</feature>
<keyword evidence="1" id="KW-1133">Transmembrane helix</keyword>
<evidence type="ECO:0000313" key="2">
    <source>
        <dbReference type="EMBL" id="KAA1074584.1"/>
    </source>
</evidence>
<sequence>MRNDMTLKPLYQLHDLIINIFITYSIILGSAAANIKPNTASTESQALVVQRKELDKHRSRHNYTPFCLYLVAGADVMESNAPYKTNFENQIKNTIQFNQSKAFPTFSFICNAYNISWQQHLQSTNQVVKPVGSAFLPEALLSSTALGDNFDVSIFLTSVNESDW</sequence>
<dbReference type="AlphaFoldDB" id="A0A5B0MF06"/>
<organism evidence="2 3">
    <name type="scientific">Puccinia graminis f. sp. tritici</name>
    <dbReference type="NCBI Taxonomy" id="56615"/>
    <lineage>
        <taxon>Eukaryota</taxon>
        <taxon>Fungi</taxon>
        <taxon>Dikarya</taxon>
        <taxon>Basidiomycota</taxon>
        <taxon>Pucciniomycotina</taxon>
        <taxon>Pucciniomycetes</taxon>
        <taxon>Pucciniales</taxon>
        <taxon>Pucciniaceae</taxon>
        <taxon>Puccinia</taxon>
    </lineage>
</organism>
<comment type="caution">
    <text evidence="2">The sequence shown here is derived from an EMBL/GenBank/DDBJ whole genome shotgun (WGS) entry which is preliminary data.</text>
</comment>
<evidence type="ECO:0000313" key="3">
    <source>
        <dbReference type="Proteomes" id="UP000324748"/>
    </source>
</evidence>
<proteinExistence type="predicted"/>
<keyword evidence="3" id="KW-1185">Reference proteome</keyword>
<dbReference type="Proteomes" id="UP000324748">
    <property type="component" value="Unassembled WGS sequence"/>
</dbReference>
<keyword evidence="1" id="KW-0812">Transmembrane</keyword>
<name>A0A5B0MF06_PUCGR</name>
<accession>A0A5B0MF06</accession>
<protein>
    <submittedName>
        <fullName evidence="2">Uncharacterized protein</fullName>
    </submittedName>
</protein>
<dbReference type="EMBL" id="VSWC01000157">
    <property type="protein sequence ID" value="KAA1074584.1"/>
    <property type="molecule type" value="Genomic_DNA"/>
</dbReference>
<keyword evidence="1" id="KW-0472">Membrane</keyword>
<evidence type="ECO:0000256" key="1">
    <source>
        <dbReference type="SAM" id="Phobius"/>
    </source>
</evidence>